<dbReference type="GeneID" id="41966001"/>
<evidence type="ECO:0000256" key="3">
    <source>
        <dbReference type="ARBA" id="ARBA00023242"/>
    </source>
</evidence>
<evidence type="ECO:0000256" key="1">
    <source>
        <dbReference type="ARBA" id="ARBA00004123"/>
    </source>
</evidence>
<dbReference type="RefSeq" id="XP_030976878.1">
    <property type="nucleotide sequence ID" value="XM_031131096.1"/>
</dbReference>
<feature type="compositionally biased region" description="Acidic residues" evidence="5">
    <location>
        <begin position="210"/>
        <end position="240"/>
    </location>
</feature>
<feature type="region of interest" description="Disordered" evidence="5">
    <location>
        <begin position="196"/>
        <end position="265"/>
    </location>
</feature>
<feature type="region of interest" description="Disordered" evidence="5">
    <location>
        <begin position="154"/>
        <end position="174"/>
    </location>
</feature>
<dbReference type="Proteomes" id="UP000515153">
    <property type="component" value="Chromosome VI"/>
</dbReference>
<reference evidence="7" key="2">
    <citation type="submission" date="2019-10" db="EMBL/GenBank/DDBJ databases">
        <authorList>
            <consortium name="NCBI Genome Project"/>
        </authorList>
    </citation>
    <scope>NUCLEOTIDE SEQUENCE</scope>
    <source>
        <strain evidence="7">NI907</strain>
    </source>
</reference>
<reference evidence="7" key="3">
    <citation type="submission" date="2025-08" db="UniProtKB">
        <authorList>
            <consortium name="RefSeq"/>
        </authorList>
    </citation>
    <scope>IDENTIFICATION</scope>
    <source>
        <strain evidence="7">NI907</strain>
    </source>
</reference>
<organism evidence="6 7">
    <name type="scientific">Pyricularia grisea</name>
    <name type="common">Crabgrass-specific blast fungus</name>
    <name type="synonym">Magnaporthe grisea</name>
    <dbReference type="NCBI Taxonomy" id="148305"/>
    <lineage>
        <taxon>Eukaryota</taxon>
        <taxon>Fungi</taxon>
        <taxon>Dikarya</taxon>
        <taxon>Ascomycota</taxon>
        <taxon>Pezizomycotina</taxon>
        <taxon>Sordariomycetes</taxon>
        <taxon>Sordariomycetidae</taxon>
        <taxon>Magnaporthales</taxon>
        <taxon>Pyriculariaceae</taxon>
        <taxon>Pyricularia</taxon>
    </lineage>
</organism>
<keyword evidence="6" id="KW-1185">Reference proteome</keyword>
<comment type="similarity">
    <text evidence="2 4">Belongs to the eukaryotic RPC7 RNA polymerase subunit family.</text>
</comment>
<evidence type="ECO:0000256" key="2">
    <source>
        <dbReference type="ARBA" id="ARBA00008352"/>
    </source>
</evidence>
<dbReference type="Pfam" id="PF11705">
    <property type="entry name" value="RNA_pol_3_Rpc31"/>
    <property type="match status" value="1"/>
</dbReference>
<dbReference type="GO" id="GO:0005666">
    <property type="term" value="C:RNA polymerase III complex"/>
    <property type="evidence" value="ECO:0007669"/>
    <property type="project" value="UniProtKB-UniRule"/>
</dbReference>
<feature type="compositionally biased region" description="Basic and acidic residues" evidence="5">
    <location>
        <begin position="196"/>
        <end position="209"/>
    </location>
</feature>
<gene>
    <name evidence="7" type="ORF">PgNI_11122</name>
</gene>
<dbReference type="GO" id="GO:0006383">
    <property type="term" value="P:transcription by RNA polymerase III"/>
    <property type="evidence" value="ECO:0007669"/>
    <property type="project" value="UniProtKB-UniRule"/>
</dbReference>
<reference evidence="6 7" key="1">
    <citation type="journal article" date="2019" name="Mol. Biol. Evol.">
        <title>Blast fungal genomes show frequent chromosomal changes, gene gains and losses, and effector gene turnover.</title>
        <authorList>
            <person name="Gomez Luciano L.B."/>
            <person name="Jason Tsai I."/>
            <person name="Chuma I."/>
            <person name="Tosa Y."/>
            <person name="Chen Y.H."/>
            <person name="Li J.Y."/>
            <person name="Li M.Y."/>
            <person name="Jade Lu M.Y."/>
            <person name="Nakayashiki H."/>
            <person name="Li W.H."/>
        </authorList>
    </citation>
    <scope>NUCLEOTIDE SEQUENCE [LARGE SCALE GENOMIC DNA]</scope>
    <source>
        <strain evidence="6 7">NI907</strain>
    </source>
</reference>
<evidence type="ECO:0000313" key="7">
    <source>
        <dbReference type="RefSeq" id="XP_030976878.1"/>
    </source>
</evidence>
<dbReference type="PANTHER" id="PTHR15367:SF2">
    <property type="entry name" value="DNA-DIRECTED RNA POLYMERASE III SUBUNIT"/>
    <property type="match status" value="1"/>
</dbReference>
<protein>
    <recommendedName>
        <fullName evidence="4">DNA-directed RNA polymerase III subunit</fullName>
    </recommendedName>
</protein>
<feature type="compositionally biased region" description="Acidic residues" evidence="5">
    <location>
        <begin position="249"/>
        <end position="265"/>
    </location>
</feature>
<accession>A0A6P8APQ3</accession>
<evidence type="ECO:0000256" key="4">
    <source>
        <dbReference type="PIRNR" id="PIRNR000777"/>
    </source>
</evidence>
<evidence type="ECO:0000256" key="5">
    <source>
        <dbReference type="SAM" id="MobiDB-lite"/>
    </source>
</evidence>
<dbReference type="InterPro" id="IPR024661">
    <property type="entry name" value="RNA_pol_III_Rpc31"/>
</dbReference>
<proteinExistence type="inferred from homology"/>
<keyword evidence="3 4" id="KW-0539">Nucleus</keyword>
<evidence type="ECO:0000313" key="6">
    <source>
        <dbReference type="Proteomes" id="UP000515153"/>
    </source>
</evidence>
<dbReference type="OrthoDB" id="5377312at2759"/>
<comment type="function">
    <text evidence="4">DNA-dependent RNA polymerase catalyzes the transcription of DNA into RNA using the four ribonucleoside triphosphates as substrates. Specific peripheric component of RNA polymerase III which synthesizes small RNAs, such as 5S rRNA and tRNAs.</text>
</comment>
<dbReference type="AlphaFoldDB" id="A0A6P8APQ3"/>
<name>A0A6P8APQ3_PYRGI</name>
<dbReference type="PIRSF" id="PIRSF000777">
    <property type="entry name" value="RNA_polIII_C31"/>
    <property type="match status" value="1"/>
</dbReference>
<comment type="subunit">
    <text evidence="4">Component of the RNA polymerase III (Pol III) complex.</text>
</comment>
<dbReference type="KEGG" id="pgri:PgNI_11122"/>
<dbReference type="PANTHER" id="PTHR15367">
    <property type="entry name" value="DNA-DIRECTED RNA POLYMERASE III"/>
    <property type="match status" value="1"/>
</dbReference>
<comment type="subcellular location">
    <subcellularLocation>
        <location evidence="1 4">Nucleus</location>
    </subcellularLocation>
</comment>
<sequence length="265" mass="29385">MSGRGGGRGGGGFRGGRGGGARGSLANVAWANDPTLKADMRPSEVFPEYVVPTAAPLTSREKSQVSSYLLVCEQIHSGPLYTQTRTWNVDSDTPLRTYGQEQVNQRYGVKNKATVDPFFSMPMYSKRLERRERTLPDLSARPFMKTLFPTELHDTLDGNDGAGKSGRGGTGKKKVLTLSEVHSLRTAEDIFGRNETDEERKKRLEALAKEEEEGDLDAEDEEGMEEEMDDEFEDSDEGDYNAEAYFDGNDYDDYDEGDDGAEGIY</sequence>
<feature type="compositionally biased region" description="Gly residues" evidence="5">
    <location>
        <begin position="160"/>
        <end position="169"/>
    </location>
</feature>
<feature type="region of interest" description="Disordered" evidence="5">
    <location>
        <begin position="1"/>
        <end position="20"/>
    </location>
</feature>